<sequence>MSNLLRDFEVEAKNPSLEARQRWRSSVSIVKNRTRRFRNIRDLDKLADYENKKHQIQVPISLVSLSLLFSFFFCCEYDFDFLG</sequence>
<name>A0A178VWG2_ARATH</name>
<dbReference type="GO" id="GO:0005516">
    <property type="term" value="F:calmodulin binding"/>
    <property type="evidence" value="ECO:0007669"/>
    <property type="project" value="InterPro"/>
</dbReference>
<organism evidence="2 3">
    <name type="scientific">Arabidopsis thaliana</name>
    <name type="common">Mouse-ear cress</name>
    <dbReference type="NCBI Taxonomy" id="3702"/>
    <lineage>
        <taxon>Eukaryota</taxon>
        <taxon>Viridiplantae</taxon>
        <taxon>Streptophyta</taxon>
        <taxon>Embryophyta</taxon>
        <taxon>Tracheophyta</taxon>
        <taxon>Spermatophyta</taxon>
        <taxon>Magnoliopsida</taxon>
        <taxon>eudicotyledons</taxon>
        <taxon>Gunneridae</taxon>
        <taxon>Pentapetalae</taxon>
        <taxon>rosids</taxon>
        <taxon>malvids</taxon>
        <taxon>Brassicales</taxon>
        <taxon>Brassicaceae</taxon>
        <taxon>Camelineae</taxon>
        <taxon>Arabidopsis</taxon>
    </lineage>
</organism>
<evidence type="ECO:0000259" key="1">
    <source>
        <dbReference type="Pfam" id="PF12515"/>
    </source>
</evidence>
<proteinExistence type="predicted"/>
<dbReference type="ExpressionAtlas" id="A0A178VWG2">
    <property type="expression patterns" value="baseline and differential"/>
</dbReference>
<accession>A0A178VWG2</accession>
<dbReference type="EMBL" id="LUHQ01000002">
    <property type="protein sequence ID" value="OAP09741.1"/>
    <property type="molecule type" value="Genomic_DNA"/>
</dbReference>
<reference evidence="3" key="1">
    <citation type="journal article" date="2016" name="Proc. Natl. Acad. Sci. U.S.A.">
        <title>Chromosome-level assembly of Arabidopsis thaliana Ler reveals the extent of translocation and inversion polymorphisms.</title>
        <authorList>
            <person name="Zapata L."/>
            <person name="Ding J."/>
            <person name="Willing E.M."/>
            <person name="Hartwig B."/>
            <person name="Bezdan D."/>
            <person name="Jiao W.B."/>
            <person name="Patel V."/>
            <person name="Velikkakam James G."/>
            <person name="Koornneef M."/>
            <person name="Ossowski S."/>
            <person name="Schneeberger K."/>
        </authorList>
    </citation>
    <scope>NUCLEOTIDE SEQUENCE [LARGE SCALE GENOMIC DNA]</scope>
    <source>
        <strain evidence="3">cv. Landsberg erecta</strain>
    </source>
</reference>
<dbReference type="Gene3D" id="1.20.5.170">
    <property type="match status" value="1"/>
</dbReference>
<feature type="domain" description="Calcium-transporting P-type ATPase N-terminal autoinhibitory" evidence="1">
    <location>
        <begin position="6"/>
        <end position="46"/>
    </location>
</feature>
<gene>
    <name evidence="2" type="ordered locus">AXX17_At2g38840</name>
</gene>
<dbReference type="Pfam" id="PF12515">
    <property type="entry name" value="CaATP_NAI"/>
    <property type="match status" value="1"/>
</dbReference>
<evidence type="ECO:0000313" key="2">
    <source>
        <dbReference type="EMBL" id="OAP09741.1"/>
    </source>
</evidence>
<protein>
    <recommendedName>
        <fullName evidence="1">Calcium-transporting P-type ATPase N-terminal autoinhibitory domain-containing protein</fullName>
    </recommendedName>
</protein>
<dbReference type="AlphaFoldDB" id="A0A178VWG2"/>
<comment type="caution">
    <text evidence="2">The sequence shown here is derived from an EMBL/GenBank/DDBJ whole genome shotgun (WGS) entry which is preliminary data.</text>
</comment>
<evidence type="ECO:0000313" key="3">
    <source>
        <dbReference type="Proteomes" id="UP000078284"/>
    </source>
</evidence>
<dbReference type="Proteomes" id="UP000078284">
    <property type="component" value="Chromosome 2"/>
</dbReference>
<dbReference type="InterPro" id="IPR024750">
    <property type="entry name" value="Ca_ATPase_N_dom"/>
</dbReference>